<sequence length="703" mass="77722">MFDISWSDPGSEKVGERKARKEREQEVRDAQSSSQGSRRTSSLTTSTSRSSSSADQSVFSGSSRNGASSAKSGNLFGFAMKKKRISAKGKSKLATELQIPSHTISPSLPTASTARSTVSSTDFALNDKSPTAAVPKKGKYLIERVESSDPDARNGSKSGSMLSNSTQITPPLPQTPLGRFTADVPTEAEITAQLLKREAVLSAASTLGITATTEVVYETVSATDASRLSVETRISAGQVYEEDPRTPTSPPGPESHQARNEVAYATNELGRETRPIRLRSKKPKAPPLRQAPPILPPTKIRFTAHDPDRWKAPEEWDKERKDDSPGSDSVLQVVERRDSDTYQLYDGSTPVTNLDSVKREIQRMSLLVPRSILSRLEERFTDQWSGILEPDAHREAQMAKTRLLLYALRAWNGPEHKTDKAALPMRAPQGAKIAAIFETQATASYIVGMYHDSQVTHIASSTQALLPADKFPNLCPISLPASAKSVLSLSPESFDAAYCLGLPAVLPSQEIPEFIHNVYKILKMDGVLHMVLFDPTPVASSMGPRLRQWLDDNLLFNLETKFRCIKPTKLVPHWCTDAYLQADKNTIKKIRCPVLLPKQDDNLDNNDSNTRDKVDSNVINTGISQDSVQAMAEGMSITSEDSVEDKRLKLELQVQIAKMVWKETWGSFVNAKGWWWEDPNCVEECLRLGTFWEYSLVAAKKNF</sequence>
<feature type="compositionally biased region" description="Polar residues" evidence="1">
    <location>
        <begin position="155"/>
        <end position="165"/>
    </location>
</feature>
<feature type="region of interest" description="Disordered" evidence="1">
    <location>
        <begin position="1"/>
        <end position="75"/>
    </location>
</feature>
<feature type="region of interest" description="Disordered" evidence="1">
    <location>
        <begin position="235"/>
        <end position="309"/>
    </location>
</feature>
<evidence type="ECO:0000256" key="1">
    <source>
        <dbReference type="SAM" id="MobiDB-lite"/>
    </source>
</evidence>
<name>A0A420YAL5_9PEZI</name>
<feature type="compositionally biased region" description="Polar residues" evidence="1">
    <location>
        <begin position="98"/>
        <end position="109"/>
    </location>
</feature>
<dbReference type="InterPro" id="IPR029063">
    <property type="entry name" value="SAM-dependent_MTases_sf"/>
</dbReference>
<evidence type="ECO:0000313" key="3">
    <source>
        <dbReference type="Proteomes" id="UP000275385"/>
    </source>
</evidence>
<comment type="caution">
    <text evidence="2">The sequence shown here is derived from an EMBL/GenBank/DDBJ whole genome shotgun (WGS) entry which is preliminary data.</text>
</comment>
<feature type="compositionally biased region" description="Low complexity" evidence="1">
    <location>
        <begin position="31"/>
        <end position="63"/>
    </location>
</feature>
<dbReference type="EMBL" id="QVQW01000025">
    <property type="protein sequence ID" value="RKU44906.1"/>
    <property type="molecule type" value="Genomic_DNA"/>
</dbReference>
<gene>
    <name evidence="2" type="ORF">DL546_002197</name>
</gene>
<protein>
    <submittedName>
        <fullName evidence="2">Uncharacterized protein</fullName>
    </submittedName>
</protein>
<feature type="compositionally biased region" description="Basic and acidic residues" evidence="1">
    <location>
        <begin position="10"/>
        <end position="29"/>
    </location>
</feature>
<proteinExistence type="predicted"/>
<accession>A0A420YAL5</accession>
<evidence type="ECO:0000313" key="2">
    <source>
        <dbReference type="EMBL" id="RKU44906.1"/>
    </source>
</evidence>
<dbReference type="SUPFAM" id="SSF53335">
    <property type="entry name" value="S-adenosyl-L-methionine-dependent methyltransferases"/>
    <property type="match status" value="1"/>
</dbReference>
<dbReference type="OrthoDB" id="3902588at2759"/>
<keyword evidence="3" id="KW-1185">Reference proteome</keyword>
<dbReference type="AlphaFoldDB" id="A0A420YAL5"/>
<organism evidence="2 3">
    <name type="scientific">Coniochaeta pulveracea</name>
    <dbReference type="NCBI Taxonomy" id="177199"/>
    <lineage>
        <taxon>Eukaryota</taxon>
        <taxon>Fungi</taxon>
        <taxon>Dikarya</taxon>
        <taxon>Ascomycota</taxon>
        <taxon>Pezizomycotina</taxon>
        <taxon>Sordariomycetes</taxon>
        <taxon>Sordariomycetidae</taxon>
        <taxon>Coniochaetales</taxon>
        <taxon>Coniochaetaceae</taxon>
        <taxon>Coniochaeta</taxon>
    </lineage>
</organism>
<dbReference type="Proteomes" id="UP000275385">
    <property type="component" value="Unassembled WGS sequence"/>
</dbReference>
<feature type="compositionally biased region" description="Low complexity" evidence="1">
    <location>
        <begin position="110"/>
        <end position="121"/>
    </location>
</feature>
<feature type="compositionally biased region" description="Basic and acidic residues" evidence="1">
    <location>
        <begin position="140"/>
        <end position="154"/>
    </location>
</feature>
<feature type="region of interest" description="Disordered" evidence="1">
    <location>
        <begin position="87"/>
        <end position="179"/>
    </location>
</feature>
<reference evidence="2 3" key="1">
    <citation type="submission" date="2018-08" db="EMBL/GenBank/DDBJ databases">
        <title>Draft genome of the lignicolous fungus Coniochaeta pulveracea.</title>
        <authorList>
            <person name="Borstlap C.J."/>
            <person name="De Witt R.N."/>
            <person name="Botha A."/>
            <person name="Volschenk H."/>
        </authorList>
    </citation>
    <scope>NUCLEOTIDE SEQUENCE [LARGE SCALE GENOMIC DNA]</scope>
    <source>
        <strain evidence="2 3">CAB683</strain>
    </source>
</reference>
<feature type="compositionally biased region" description="Pro residues" evidence="1">
    <location>
        <begin position="285"/>
        <end position="296"/>
    </location>
</feature>